<accession>A0AA41U4Q7</accession>
<organism evidence="1 2">
    <name type="scientific">Yinghuangia soli</name>
    <dbReference type="NCBI Taxonomy" id="2908204"/>
    <lineage>
        <taxon>Bacteria</taxon>
        <taxon>Bacillati</taxon>
        <taxon>Actinomycetota</taxon>
        <taxon>Actinomycetes</taxon>
        <taxon>Kitasatosporales</taxon>
        <taxon>Streptomycetaceae</taxon>
        <taxon>Yinghuangia</taxon>
    </lineage>
</organism>
<sequence>MAKIRCTCGEFIRDDDPQQSMLMLARADFEVNSDPVLLFGKATLALRCPVCGRIWVFWDDSPVATEYVPADAPSRDVAE</sequence>
<name>A0AA41U4Q7_9ACTN</name>
<protein>
    <submittedName>
        <fullName evidence="1">Uncharacterized protein</fullName>
    </submittedName>
</protein>
<proteinExistence type="predicted"/>
<evidence type="ECO:0000313" key="2">
    <source>
        <dbReference type="Proteomes" id="UP001165378"/>
    </source>
</evidence>
<keyword evidence="2" id="KW-1185">Reference proteome</keyword>
<dbReference type="AlphaFoldDB" id="A0AA41U4Q7"/>
<gene>
    <name evidence="1" type="ORF">LZ495_39150</name>
</gene>
<comment type="caution">
    <text evidence="1">The sequence shown here is derived from an EMBL/GenBank/DDBJ whole genome shotgun (WGS) entry which is preliminary data.</text>
</comment>
<reference evidence="1" key="1">
    <citation type="submission" date="2022-01" db="EMBL/GenBank/DDBJ databases">
        <title>Genome-Based Taxonomic Classification of the Phylum Actinobacteria.</title>
        <authorList>
            <person name="Gao Y."/>
        </authorList>
    </citation>
    <scope>NUCLEOTIDE SEQUENCE</scope>
    <source>
        <strain evidence="1">KLBMP 8922</strain>
    </source>
</reference>
<dbReference type="EMBL" id="JAKFHA010000045">
    <property type="protein sequence ID" value="MCF2533206.1"/>
    <property type="molecule type" value="Genomic_DNA"/>
</dbReference>
<dbReference type="Proteomes" id="UP001165378">
    <property type="component" value="Unassembled WGS sequence"/>
</dbReference>
<evidence type="ECO:0000313" key="1">
    <source>
        <dbReference type="EMBL" id="MCF2533206.1"/>
    </source>
</evidence>
<dbReference type="RefSeq" id="WP_235057981.1">
    <property type="nucleotide sequence ID" value="NZ_JAKFHA010000045.1"/>
</dbReference>